<dbReference type="GeneID" id="19465668"/>
<protein>
    <submittedName>
        <fullName evidence="1">Uncharacterized protein</fullName>
    </submittedName>
</protein>
<dbReference type="Proteomes" id="UP000016922">
    <property type="component" value="Unassembled WGS sequence"/>
</dbReference>
<evidence type="ECO:0000313" key="2">
    <source>
        <dbReference type="Proteomes" id="UP000016922"/>
    </source>
</evidence>
<dbReference type="KEGG" id="glz:GLAREA_06615"/>
<evidence type="ECO:0000313" key="1">
    <source>
        <dbReference type="EMBL" id="EPE33602.1"/>
    </source>
</evidence>
<proteinExistence type="predicted"/>
<dbReference type="RefSeq" id="XP_008078754.1">
    <property type="nucleotide sequence ID" value="XM_008080563.1"/>
</dbReference>
<dbReference type="AlphaFoldDB" id="S3D562"/>
<dbReference type="EMBL" id="KE145357">
    <property type="protein sequence ID" value="EPE33602.1"/>
    <property type="molecule type" value="Genomic_DNA"/>
</dbReference>
<organism evidence="1 2">
    <name type="scientific">Glarea lozoyensis (strain ATCC 20868 / MF5171)</name>
    <dbReference type="NCBI Taxonomy" id="1116229"/>
    <lineage>
        <taxon>Eukaryota</taxon>
        <taxon>Fungi</taxon>
        <taxon>Dikarya</taxon>
        <taxon>Ascomycota</taxon>
        <taxon>Pezizomycotina</taxon>
        <taxon>Leotiomycetes</taxon>
        <taxon>Helotiales</taxon>
        <taxon>Helotiaceae</taxon>
        <taxon>Glarea</taxon>
    </lineage>
</organism>
<reference evidence="1 2" key="1">
    <citation type="journal article" date="2013" name="BMC Genomics">
        <title>Genomics-driven discovery of the pneumocandin biosynthetic gene cluster in the fungus Glarea lozoyensis.</title>
        <authorList>
            <person name="Chen L."/>
            <person name="Yue Q."/>
            <person name="Zhang X."/>
            <person name="Xiang M."/>
            <person name="Wang C."/>
            <person name="Li S."/>
            <person name="Che Y."/>
            <person name="Ortiz-Lopez F.J."/>
            <person name="Bills G.F."/>
            <person name="Liu X."/>
            <person name="An Z."/>
        </authorList>
    </citation>
    <scope>NUCLEOTIDE SEQUENCE [LARGE SCALE GENOMIC DNA]</scope>
    <source>
        <strain evidence="2">ATCC 20868 / MF5171</strain>
    </source>
</reference>
<name>S3D562_GLAL2</name>
<accession>S3D562</accession>
<dbReference type="HOGENOM" id="CLU_2469277_0_0_1"/>
<gene>
    <name evidence="1" type="ORF">GLAREA_06615</name>
</gene>
<sequence length="88" mass="9827">MPSSGHPWGKTCPKPYRRYGRKDGQSLFDWLGSEADITLWTESVAEFNEDQVAMDFDIESGHLYEALVGEGQAEQALAHLQKEIAATL</sequence>
<keyword evidence="2" id="KW-1185">Reference proteome</keyword>